<organism evidence="4 5">
    <name type="scientific">Morchella conica CCBAS932</name>
    <dbReference type="NCBI Taxonomy" id="1392247"/>
    <lineage>
        <taxon>Eukaryota</taxon>
        <taxon>Fungi</taxon>
        <taxon>Dikarya</taxon>
        <taxon>Ascomycota</taxon>
        <taxon>Pezizomycotina</taxon>
        <taxon>Pezizomycetes</taxon>
        <taxon>Pezizales</taxon>
        <taxon>Morchellaceae</taxon>
        <taxon>Morchella</taxon>
    </lineage>
</organism>
<dbReference type="AlphaFoldDB" id="A0A3N4L0M2"/>
<dbReference type="Pfam" id="PF00102">
    <property type="entry name" value="Y_phosphatase"/>
    <property type="match status" value="1"/>
</dbReference>
<dbReference type="EMBL" id="ML119114">
    <property type="protein sequence ID" value="RPB15268.1"/>
    <property type="molecule type" value="Genomic_DNA"/>
</dbReference>
<evidence type="ECO:0008006" key="6">
    <source>
        <dbReference type="Google" id="ProtNLM"/>
    </source>
</evidence>
<dbReference type="STRING" id="1392247.A0A3N4L0M2"/>
<dbReference type="Gene3D" id="3.90.190.10">
    <property type="entry name" value="Protein tyrosine phosphatase superfamily"/>
    <property type="match status" value="1"/>
</dbReference>
<evidence type="ECO:0000259" key="3">
    <source>
        <dbReference type="PROSITE" id="PS50056"/>
    </source>
</evidence>
<dbReference type="PROSITE" id="PS50056">
    <property type="entry name" value="TYR_PHOSPHATASE_2"/>
    <property type="match status" value="1"/>
</dbReference>
<dbReference type="InterPro" id="IPR050348">
    <property type="entry name" value="Protein-Tyr_Phosphatase"/>
</dbReference>
<dbReference type="Proteomes" id="UP000277580">
    <property type="component" value="Unassembled WGS sequence"/>
</dbReference>
<evidence type="ECO:0000256" key="1">
    <source>
        <dbReference type="ARBA" id="ARBA00009649"/>
    </source>
</evidence>
<protein>
    <recommendedName>
        <fullName evidence="6">Phosphatases II</fullName>
    </recommendedName>
</protein>
<keyword evidence="5" id="KW-1185">Reference proteome</keyword>
<dbReference type="CDD" id="cd18533">
    <property type="entry name" value="PTP_fungal"/>
    <property type="match status" value="1"/>
</dbReference>
<dbReference type="GO" id="GO:0004725">
    <property type="term" value="F:protein tyrosine phosphatase activity"/>
    <property type="evidence" value="ECO:0007669"/>
    <property type="project" value="InterPro"/>
</dbReference>
<evidence type="ECO:0000259" key="2">
    <source>
        <dbReference type="PROSITE" id="PS50055"/>
    </source>
</evidence>
<feature type="domain" description="Tyrosine-protein phosphatase" evidence="2">
    <location>
        <begin position="26"/>
        <end position="318"/>
    </location>
</feature>
<dbReference type="PANTHER" id="PTHR19134:SF449">
    <property type="entry name" value="TYROSINE-PROTEIN PHOSPHATASE 1"/>
    <property type="match status" value="1"/>
</dbReference>
<dbReference type="PANTHER" id="PTHR19134">
    <property type="entry name" value="RECEPTOR-TYPE TYROSINE-PROTEIN PHOSPHATASE"/>
    <property type="match status" value="1"/>
</dbReference>
<name>A0A3N4L0M2_9PEZI</name>
<evidence type="ECO:0000313" key="4">
    <source>
        <dbReference type="EMBL" id="RPB15268.1"/>
    </source>
</evidence>
<dbReference type="OrthoDB" id="10253954at2759"/>
<feature type="domain" description="Tyrosine specific protein phosphatases" evidence="3">
    <location>
        <begin position="229"/>
        <end position="309"/>
    </location>
</feature>
<dbReference type="PRINTS" id="PR00700">
    <property type="entry name" value="PRTYPHPHTASE"/>
</dbReference>
<evidence type="ECO:0000313" key="5">
    <source>
        <dbReference type="Proteomes" id="UP000277580"/>
    </source>
</evidence>
<dbReference type="PROSITE" id="PS00383">
    <property type="entry name" value="TYR_PHOSPHATASE_1"/>
    <property type="match status" value="1"/>
</dbReference>
<comment type="similarity">
    <text evidence="1">Belongs to the protein-tyrosine phosphatase family. Non-receptor class subfamily.</text>
</comment>
<dbReference type="InterPro" id="IPR016130">
    <property type="entry name" value="Tyr_Pase_AS"/>
</dbReference>
<reference evidence="4 5" key="1">
    <citation type="journal article" date="2018" name="Nat. Ecol. Evol.">
        <title>Pezizomycetes genomes reveal the molecular basis of ectomycorrhizal truffle lifestyle.</title>
        <authorList>
            <person name="Murat C."/>
            <person name="Payen T."/>
            <person name="Noel B."/>
            <person name="Kuo A."/>
            <person name="Morin E."/>
            <person name="Chen J."/>
            <person name="Kohler A."/>
            <person name="Krizsan K."/>
            <person name="Balestrini R."/>
            <person name="Da Silva C."/>
            <person name="Montanini B."/>
            <person name="Hainaut M."/>
            <person name="Levati E."/>
            <person name="Barry K.W."/>
            <person name="Belfiori B."/>
            <person name="Cichocki N."/>
            <person name="Clum A."/>
            <person name="Dockter R.B."/>
            <person name="Fauchery L."/>
            <person name="Guy J."/>
            <person name="Iotti M."/>
            <person name="Le Tacon F."/>
            <person name="Lindquist E.A."/>
            <person name="Lipzen A."/>
            <person name="Malagnac F."/>
            <person name="Mello A."/>
            <person name="Molinier V."/>
            <person name="Miyauchi S."/>
            <person name="Poulain J."/>
            <person name="Riccioni C."/>
            <person name="Rubini A."/>
            <person name="Sitrit Y."/>
            <person name="Splivallo R."/>
            <person name="Traeger S."/>
            <person name="Wang M."/>
            <person name="Zifcakova L."/>
            <person name="Wipf D."/>
            <person name="Zambonelli A."/>
            <person name="Paolocci F."/>
            <person name="Nowrousian M."/>
            <person name="Ottonello S."/>
            <person name="Baldrian P."/>
            <person name="Spatafora J.W."/>
            <person name="Henrissat B."/>
            <person name="Nagy L.G."/>
            <person name="Aury J.M."/>
            <person name="Wincker P."/>
            <person name="Grigoriev I.V."/>
            <person name="Bonfante P."/>
            <person name="Martin F.M."/>
        </authorList>
    </citation>
    <scope>NUCLEOTIDE SEQUENCE [LARGE SCALE GENOMIC DNA]</scope>
    <source>
        <strain evidence="4 5">CCBAS932</strain>
    </source>
</reference>
<dbReference type="InParanoid" id="A0A3N4L0M2"/>
<dbReference type="InterPro" id="IPR029021">
    <property type="entry name" value="Prot-tyrosine_phosphatase-like"/>
</dbReference>
<dbReference type="SMART" id="SM00194">
    <property type="entry name" value="PTPc"/>
    <property type="match status" value="1"/>
</dbReference>
<dbReference type="SMART" id="SM00404">
    <property type="entry name" value="PTPc_motif"/>
    <property type="match status" value="1"/>
</dbReference>
<dbReference type="PROSITE" id="PS50055">
    <property type="entry name" value="TYR_PHOSPHATASE_PTP"/>
    <property type="match status" value="1"/>
</dbReference>
<dbReference type="InterPro" id="IPR000242">
    <property type="entry name" value="PTP_cat"/>
</dbReference>
<gene>
    <name evidence="4" type="ORF">P167DRAFT_533459</name>
</gene>
<sequence>MSRSRRRGRSVDRGIPRFLLQSHNEIRRKFLELEYLQGERLTQSLVNTHEDSKWRLDDSPEVSSRNRYSNIAAWEYNRIKLKVPEEHCDYINASPITLTSRKDNSVKRYICTQGPKEGQFNHIWRMIWHETDDVAVIVMLTKTFELGRDKCFQYFPEKVEDEAWAVNGDDEFGDGFSATIKCVEKTKDKRSSCTVRKLILKVGDKEKTVWHLLFKGWPDFHVPEGEDRNALLEAVKLANEKNSGPHNPLIVHCSAGVGRSGTFVTLDHFIREIDAGAIAADEREDLIFETVNQLREQRMYMVQSQVQYEFLYQVLKEKFQRRGKSASPPAHIVE</sequence>
<dbReference type="InterPro" id="IPR000387">
    <property type="entry name" value="Tyr_Pase_dom"/>
</dbReference>
<dbReference type="FunCoup" id="A0A3N4L0M2">
    <property type="interactions" value="885"/>
</dbReference>
<dbReference type="SUPFAM" id="SSF52799">
    <property type="entry name" value="(Phosphotyrosine protein) phosphatases II"/>
    <property type="match status" value="1"/>
</dbReference>
<dbReference type="InterPro" id="IPR003595">
    <property type="entry name" value="Tyr_Pase_cat"/>
</dbReference>
<proteinExistence type="inferred from homology"/>
<accession>A0A3N4L0M2</accession>